<dbReference type="GO" id="GO:0008237">
    <property type="term" value="F:metallopeptidase activity"/>
    <property type="evidence" value="ECO:0007669"/>
    <property type="project" value="UniProtKB-KW"/>
</dbReference>
<dbReference type="InterPro" id="IPR001405">
    <property type="entry name" value="UPF0758"/>
</dbReference>
<dbReference type="Proteomes" id="UP001224622">
    <property type="component" value="Unassembled WGS sequence"/>
</dbReference>
<dbReference type="GO" id="GO:0046872">
    <property type="term" value="F:metal ion binding"/>
    <property type="evidence" value="ECO:0007669"/>
    <property type="project" value="UniProtKB-KW"/>
</dbReference>
<evidence type="ECO:0000313" key="8">
    <source>
        <dbReference type="Proteomes" id="UP001224622"/>
    </source>
</evidence>
<dbReference type="InterPro" id="IPR037518">
    <property type="entry name" value="MPN"/>
</dbReference>
<gene>
    <name evidence="7" type="primary">radC</name>
    <name evidence="7" type="ORF">RDT67_13520</name>
</gene>
<dbReference type="EMBL" id="JAVIGA010000013">
    <property type="protein sequence ID" value="MDQ9127447.1"/>
    <property type="molecule type" value="Genomic_DNA"/>
</dbReference>
<evidence type="ECO:0000259" key="6">
    <source>
        <dbReference type="PROSITE" id="PS50249"/>
    </source>
</evidence>
<keyword evidence="3" id="KW-0378">Hydrolase</keyword>
<proteinExistence type="predicted"/>
<dbReference type="PANTHER" id="PTHR30471">
    <property type="entry name" value="DNA REPAIR PROTEIN RADC"/>
    <property type="match status" value="1"/>
</dbReference>
<reference evidence="7" key="1">
    <citation type="submission" date="2023-08" db="EMBL/GenBank/DDBJ databases">
        <title>The Comparative Genomic Analysis of Yersiniaceae from Polar Regions.</title>
        <authorList>
            <person name="Goncharov A."/>
            <person name="Aslanov B."/>
            <person name="Kolodzhieva V."/>
            <person name="Azarov D."/>
            <person name="Mochov A."/>
            <person name="Lebedeva E."/>
        </authorList>
    </citation>
    <scope>NUCLEOTIDE SEQUENCE</scope>
    <source>
        <strain evidence="7">Vf</strain>
    </source>
</reference>
<protein>
    <submittedName>
        <fullName evidence="7">DNA repair protein RadC</fullName>
    </submittedName>
</protein>
<keyword evidence="2" id="KW-0479">Metal-binding</keyword>
<keyword evidence="4" id="KW-0862">Zinc</keyword>
<dbReference type="Pfam" id="PF04002">
    <property type="entry name" value="RadC"/>
    <property type="match status" value="1"/>
</dbReference>
<evidence type="ECO:0000256" key="1">
    <source>
        <dbReference type="ARBA" id="ARBA00022670"/>
    </source>
</evidence>
<dbReference type="GO" id="GO:0006508">
    <property type="term" value="P:proteolysis"/>
    <property type="evidence" value="ECO:0007669"/>
    <property type="project" value="UniProtKB-KW"/>
</dbReference>
<dbReference type="AlphaFoldDB" id="A0AAJ2D7M7"/>
<dbReference type="NCBIfam" id="TIGR00608">
    <property type="entry name" value="radc"/>
    <property type="match status" value="1"/>
</dbReference>
<evidence type="ECO:0000256" key="3">
    <source>
        <dbReference type="ARBA" id="ARBA00022801"/>
    </source>
</evidence>
<keyword evidence="1" id="KW-0645">Protease</keyword>
<name>A0AAJ2D7M7_SERFO</name>
<dbReference type="Gene3D" id="3.40.140.10">
    <property type="entry name" value="Cytidine Deaminase, domain 2"/>
    <property type="match status" value="1"/>
</dbReference>
<organism evidence="7 8">
    <name type="scientific">Serratia fonticola</name>
    <dbReference type="NCBI Taxonomy" id="47917"/>
    <lineage>
        <taxon>Bacteria</taxon>
        <taxon>Pseudomonadati</taxon>
        <taxon>Pseudomonadota</taxon>
        <taxon>Gammaproteobacteria</taxon>
        <taxon>Enterobacterales</taxon>
        <taxon>Yersiniaceae</taxon>
        <taxon>Serratia</taxon>
    </lineage>
</organism>
<dbReference type="CDD" id="cd08071">
    <property type="entry name" value="MPN_DUF2466"/>
    <property type="match status" value="1"/>
</dbReference>
<comment type="caution">
    <text evidence="7">The sequence shown here is derived from an EMBL/GenBank/DDBJ whole genome shotgun (WGS) entry which is preliminary data.</text>
</comment>
<evidence type="ECO:0000256" key="5">
    <source>
        <dbReference type="ARBA" id="ARBA00023049"/>
    </source>
</evidence>
<sequence>MPYAQMLSPSPVFTRDQQNIISQALAILETQLQCRPYAMTSPEVVKTWLRLHLHPQTRECFMVLYLDNRHRLIASETVSVGTFNATIVYPREVVIQALRHQSAAVVIAHNHPAGDPTPSESDRTLTDRLVNALDMVGIRVLDHLIIGDGEPVSLAERGWLPC</sequence>
<evidence type="ECO:0000256" key="2">
    <source>
        <dbReference type="ARBA" id="ARBA00022723"/>
    </source>
</evidence>
<evidence type="ECO:0000313" key="7">
    <source>
        <dbReference type="EMBL" id="MDQ9127447.1"/>
    </source>
</evidence>
<dbReference type="InterPro" id="IPR025657">
    <property type="entry name" value="RadC_JAB"/>
</dbReference>
<dbReference type="PROSITE" id="PS50249">
    <property type="entry name" value="MPN"/>
    <property type="match status" value="1"/>
</dbReference>
<dbReference type="PANTHER" id="PTHR30471:SF3">
    <property type="entry name" value="UPF0758 PROTEIN YEES-RELATED"/>
    <property type="match status" value="1"/>
</dbReference>
<evidence type="ECO:0000256" key="4">
    <source>
        <dbReference type="ARBA" id="ARBA00022833"/>
    </source>
</evidence>
<feature type="domain" description="MPN" evidence="6">
    <location>
        <begin position="38"/>
        <end position="160"/>
    </location>
</feature>
<keyword evidence="5" id="KW-0482">Metalloprotease</keyword>
<accession>A0AAJ2D7M7</accession>
<dbReference type="RefSeq" id="WP_223536909.1">
    <property type="nucleotide sequence ID" value="NZ_JAVIGA010000013.1"/>
</dbReference>